<evidence type="ECO:0000313" key="3">
    <source>
        <dbReference type="EMBL" id="CAL1146152.1"/>
    </source>
</evidence>
<dbReference type="EMBL" id="CAMXCT010001757">
    <property type="protein sequence ID" value="CAI3992777.1"/>
    <property type="molecule type" value="Genomic_DNA"/>
</dbReference>
<name>A0A9P1CIA0_9DINO</name>
<feature type="region of interest" description="Disordered" evidence="1">
    <location>
        <begin position="66"/>
        <end position="85"/>
    </location>
</feature>
<comment type="caution">
    <text evidence="2">The sequence shown here is derived from an EMBL/GenBank/DDBJ whole genome shotgun (WGS) entry which is preliminary data.</text>
</comment>
<reference evidence="3" key="2">
    <citation type="submission" date="2024-04" db="EMBL/GenBank/DDBJ databases">
        <authorList>
            <person name="Chen Y."/>
            <person name="Shah S."/>
            <person name="Dougan E. K."/>
            <person name="Thang M."/>
            <person name="Chan C."/>
        </authorList>
    </citation>
    <scope>NUCLEOTIDE SEQUENCE [LARGE SCALE GENOMIC DNA]</scope>
</reference>
<dbReference type="Proteomes" id="UP001152797">
    <property type="component" value="Unassembled WGS sequence"/>
</dbReference>
<evidence type="ECO:0000313" key="4">
    <source>
        <dbReference type="Proteomes" id="UP001152797"/>
    </source>
</evidence>
<keyword evidence="4" id="KW-1185">Reference proteome</keyword>
<gene>
    <name evidence="2" type="ORF">C1SCF055_LOCUS19573</name>
</gene>
<sequence>MDLWTQKVALMVLKLDSPMWTRLRPVPEKMGAGRANASRRQSAHGEVNVEPGVILKVKMIRVPVHDRNKSTGQGPPPPEWNGENPNFQDWLIKARLWLATTRTKPKSRPDDFTEALRTTVPVSEALGKGQDVALRREEWPEDFGPFGEDREEEFLAALAKLTYHLKRGRDEQCRPFFA</sequence>
<accession>A0A9P1CIA0</accession>
<dbReference type="AlphaFoldDB" id="A0A9P1CIA0"/>
<protein>
    <submittedName>
        <fullName evidence="2">Uncharacterized protein</fullName>
    </submittedName>
</protein>
<proteinExistence type="predicted"/>
<dbReference type="EMBL" id="CAMXCT030001757">
    <property type="protein sequence ID" value="CAL4780089.1"/>
    <property type="molecule type" value="Genomic_DNA"/>
</dbReference>
<evidence type="ECO:0000313" key="2">
    <source>
        <dbReference type="EMBL" id="CAI3992777.1"/>
    </source>
</evidence>
<dbReference type="EMBL" id="CAMXCT020001757">
    <property type="protein sequence ID" value="CAL1146152.1"/>
    <property type="molecule type" value="Genomic_DNA"/>
</dbReference>
<reference evidence="2" key="1">
    <citation type="submission" date="2022-10" db="EMBL/GenBank/DDBJ databases">
        <authorList>
            <person name="Chen Y."/>
            <person name="Dougan E. K."/>
            <person name="Chan C."/>
            <person name="Rhodes N."/>
            <person name="Thang M."/>
        </authorList>
    </citation>
    <scope>NUCLEOTIDE SEQUENCE</scope>
</reference>
<organism evidence="2">
    <name type="scientific">Cladocopium goreaui</name>
    <dbReference type="NCBI Taxonomy" id="2562237"/>
    <lineage>
        <taxon>Eukaryota</taxon>
        <taxon>Sar</taxon>
        <taxon>Alveolata</taxon>
        <taxon>Dinophyceae</taxon>
        <taxon>Suessiales</taxon>
        <taxon>Symbiodiniaceae</taxon>
        <taxon>Cladocopium</taxon>
    </lineage>
</organism>
<evidence type="ECO:0000256" key="1">
    <source>
        <dbReference type="SAM" id="MobiDB-lite"/>
    </source>
</evidence>